<evidence type="ECO:0000256" key="8">
    <source>
        <dbReference type="ARBA" id="ARBA00022741"/>
    </source>
</evidence>
<dbReference type="InterPro" id="IPR003660">
    <property type="entry name" value="HAMP_dom"/>
</dbReference>
<dbReference type="EC" id="2.7.13.3" evidence="3"/>
<dbReference type="Pfam" id="PF02518">
    <property type="entry name" value="HATPase_c"/>
    <property type="match status" value="1"/>
</dbReference>
<evidence type="ECO:0000256" key="11">
    <source>
        <dbReference type="ARBA" id="ARBA00022989"/>
    </source>
</evidence>
<evidence type="ECO:0000256" key="9">
    <source>
        <dbReference type="ARBA" id="ARBA00022777"/>
    </source>
</evidence>
<keyword evidence="4" id="KW-1003">Cell membrane</keyword>
<proteinExistence type="predicted"/>
<gene>
    <name evidence="17" type="primary">cssS</name>
    <name evidence="17" type="ORF">NCTC10723_01210</name>
</gene>
<keyword evidence="7 14" id="KW-0812">Transmembrane</keyword>
<dbReference type="InterPro" id="IPR050398">
    <property type="entry name" value="HssS/ArlS-like"/>
</dbReference>
<dbReference type="SMART" id="SM00388">
    <property type="entry name" value="HisKA"/>
    <property type="match status" value="1"/>
</dbReference>
<evidence type="ECO:0000259" key="16">
    <source>
        <dbReference type="PROSITE" id="PS50885"/>
    </source>
</evidence>
<keyword evidence="12" id="KW-0902">Two-component regulatory system</keyword>
<name>A0A377GYX9_9FUSO</name>
<dbReference type="Gene3D" id="1.10.287.130">
    <property type="match status" value="1"/>
</dbReference>
<dbReference type="Proteomes" id="UP000255328">
    <property type="component" value="Unassembled WGS sequence"/>
</dbReference>
<dbReference type="Gene3D" id="6.10.340.10">
    <property type="match status" value="1"/>
</dbReference>
<dbReference type="InterPro" id="IPR036097">
    <property type="entry name" value="HisK_dim/P_sf"/>
</dbReference>
<keyword evidence="9 17" id="KW-0418">Kinase</keyword>
<dbReference type="InterPro" id="IPR036890">
    <property type="entry name" value="HATPase_C_sf"/>
</dbReference>
<reference evidence="17 18" key="1">
    <citation type="submission" date="2018-06" db="EMBL/GenBank/DDBJ databases">
        <authorList>
            <consortium name="Pathogen Informatics"/>
            <person name="Doyle S."/>
        </authorList>
    </citation>
    <scope>NUCLEOTIDE SEQUENCE [LARGE SCALE GENOMIC DNA]</scope>
    <source>
        <strain evidence="17 18">NCTC10723</strain>
    </source>
</reference>
<dbReference type="InterPro" id="IPR003661">
    <property type="entry name" value="HisK_dim/P_dom"/>
</dbReference>
<dbReference type="SUPFAM" id="SSF158472">
    <property type="entry name" value="HAMP domain-like"/>
    <property type="match status" value="1"/>
</dbReference>
<organism evidence="17 18">
    <name type="scientific">Fusobacterium necrogenes</name>
    <dbReference type="NCBI Taxonomy" id="858"/>
    <lineage>
        <taxon>Bacteria</taxon>
        <taxon>Fusobacteriati</taxon>
        <taxon>Fusobacteriota</taxon>
        <taxon>Fusobacteriia</taxon>
        <taxon>Fusobacteriales</taxon>
        <taxon>Fusobacteriaceae</taxon>
        <taxon>Fusobacterium</taxon>
    </lineage>
</organism>
<evidence type="ECO:0000256" key="14">
    <source>
        <dbReference type="SAM" id="Phobius"/>
    </source>
</evidence>
<evidence type="ECO:0000256" key="5">
    <source>
        <dbReference type="ARBA" id="ARBA00022553"/>
    </source>
</evidence>
<dbReference type="SMART" id="SM00304">
    <property type="entry name" value="HAMP"/>
    <property type="match status" value="1"/>
</dbReference>
<evidence type="ECO:0000256" key="12">
    <source>
        <dbReference type="ARBA" id="ARBA00023012"/>
    </source>
</evidence>
<dbReference type="CDD" id="cd00082">
    <property type="entry name" value="HisKA"/>
    <property type="match status" value="1"/>
</dbReference>
<feature type="domain" description="HAMP" evidence="16">
    <location>
        <begin position="175"/>
        <end position="227"/>
    </location>
</feature>
<keyword evidence="10" id="KW-0067">ATP-binding</keyword>
<feature type="domain" description="Histidine kinase" evidence="15">
    <location>
        <begin position="235"/>
        <end position="442"/>
    </location>
</feature>
<dbReference type="GO" id="GO:0000155">
    <property type="term" value="F:phosphorelay sensor kinase activity"/>
    <property type="evidence" value="ECO:0007669"/>
    <property type="project" value="InterPro"/>
</dbReference>
<dbReference type="FunFam" id="1.10.287.130:FF:000001">
    <property type="entry name" value="Two-component sensor histidine kinase"/>
    <property type="match status" value="1"/>
</dbReference>
<accession>A0A377GYX9</accession>
<keyword evidence="11 14" id="KW-1133">Transmembrane helix</keyword>
<dbReference type="SUPFAM" id="SSF55874">
    <property type="entry name" value="ATPase domain of HSP90 chaperone/DNA topoisomerase II/histidine kinase"/>
    <property type="match status" value="1"/>
</dbReference>
<dbReference type="PROSITE" id="PS50885">
    <property type="entry name" value="HAMP"/>
    <property type="match status" value="1"/>
</dbReference>
<feature type="transmembrane region" description="Helical" evidence="14">
    <location>
        <begin position="12"/>
        <end position="34"/>
    </location>
</feature>
<protein>
    <recommendedName>
        <fullName evidence="3">histidine kinase</fullName>
        <ecNumber evidence="3">2.7.13.3</ecNumber>
    </recommendedName>
</protein>
<evidence type="ECO:0000256" key="10">
    <source>
        <dbReference type="ARBA" id="ARBA00022840"/>
    </source>
</evidence>
<dbReference type="InterPro" id="IPR005467">
    <property type="entry name" value="His_kinase_dom"/>
</dbReference>
<evidence type="ECO:0000256" key="2">
    <source>
        <dbReference type="ARBA" id="ARBA00004651"/>
    </source>
</evidence>
<dbReference type="GO" id="GO:0005524">
    <property type="term" value="F:ATP binding"/>
    <property type="evidence" value="ECO:0007669"/>
    <property type="project" value="UniProtKB-KW"/>
</dbReference>
<dbReference type="InterPro" id="IPR003594">
    <property type="entry name" value="HATPase_dom"/>
</dbReference>
<comment type="subcellular location">
    <subcellularLocation>
        <location evidence="2">Cell membrane</location>
        <topology evidence="2">Multi-pass membrane protein</topology>
    </subcellularLocation>
</comment>
<evidence type="ECO:0000256" key="1">
    <source>
        <dbReference type="ARBA" id="ARBA00000085"/>
    </source>
</evidence>
<keyword evidence="8" id="KW-0547">Nucleotide-binding</keyword>
<keyword evidence="13 14" id="KW-0472">Membrane</keyword>
<feature type="transmembrane region" description="Helical" evidence="14">
    <location>
        <begin position="152"/>
        <end position="174"/>
    </location>
</feature>
<dbReference type="PROSITE" id="PS50109">
    <property type="entry name" value="HIS_KIN"/>
    <property type="match status" value="1"/>
</dbReference>
<dbReference type="EMBL" id="UGGU01000003">
    <property type="protein sequence ID" value="STO31751.1"/>
    <property type="molecule type" value="Genomic_DNA"/>
</dbReference>
<dbReference type="PANTHER" id="PTHR45528">
    <property type="entry name" value="SENSOR HISTIDINE KINASE CPXA"/>
    <property type="match status" value="1"/>
</dbReference>
<dbReference type="SUPFAM" id="SSF47384">
    <property type="entry name" value="Homodimeric domain of signal transducing histidine kinase"/>
    <property type="match status" value="1"/>
</dbReference>
<dbReference type="GO" id="GO:0005886">
    <property type="term" value="C:plasma membrane"/>
    <property type="evidence" value="ECO:0007669"/>
    <property type="project" value="UniProtKB-SubCell"/>
</dbReference>
<keyword evidence="5" id="KW-0597">Phosphoprotein</keyword>
<dbReference type="PANTHER" id="PTHR45528:SF1">
    <property type="entry name" value="SENSOR HISTIDINE KINASE CPXA"/>
    <property type="match status" value="1"/>
</dbReference>
<evidence type="ECO:0000313" key="17">
    <source>
        <dbReference type="EMBL" id="STO31751.1"/>
    </source>
</evidence>
<evidence type="ECO:0000256" key="6">
    <source>
        <dbReference type="ARBA" id="ARBA00022679"/>
    </source>
</evidence>
<dbReference type="Pfam" id="PF00672">
    <property type="entry name" value="HAMP"/>
    <property type="match status" value="1"/>
</dbReference>
<keyword evidence="18" id="KW-1185">Reference proteome</keyword>
<evidence type="ECO:0000313" key="18">
    <source>
        <dbReference type="Proteomes" id="UP000255328"/>
    </source>
</evidence>
<dbReference type="CDD" id="cd06225">
    <property type="entry name" value="HAMP"/>
    <property type="match status" value="1"/>
</dbReference>
<dbReference type="Pfam" id="PF00512">
    <property type="entry name" value="HisKA"/>
    <property type="match status" value="1"/>
</dbReference>
<evidence type="ECO:0000256" key="3">
    <source>
        <dbReference type="ARBA" id="ARBA00012438"/>
    </source>
</evidence>
<sequence length="442" mass="51723">MKIKINLFQKIFIFSIFLIVFTVLVSYLFSTFLADSFYINRKKNEILEIVENAKKLSIDEYIFKDYASELKNREGINLYILTENSTDIYNNSDDYYNYEDKYFTQLENGFHIKNLPFSNIMLLIYREELPNEGLLFVTTSLSVMSSHRHEVYSLHLITFFLTMILSIFLCRFFAKKITKNIFELNRIAKQITNLDFSEEANIDTTDELNELGENINIMSKSISSSIDNLNSFVSNASHELKTPIAIINAHAQALLNETITDEKLKKEYYKVLLKESKEMSSLVSDLLLISKLSSLEKKLQKEECSFLNLLNESIEKFEFLELKKDIEWNIKIKDLDIHINKKLFKVVLDNLVNNALKYSPENSIINIYQKDKNIIFENPMYIAEKENLDKLFQPFYRGTAANELNIEGSGLGLSLIKKILDLHSIRYLINIEDNYFKFILTY</sequence>
<dbReference type="RefSeq" id="WP_115270342.1">
    <property type="nucleotide sequence ID" value="NZ_UGGU01000003.1"/>
</dbReference>
<evidence type="ECO:0000256" key="7">
    <source>
        <dbReference type="ARBA" id="ARBA00022692"/>
    </source>
</evidence>
<comment type="catalytic activity">
    <reaction evidence="1">
        <text>ATP + protein L-histidine = ADP + protein N-phospho-L-histidine.</text>
        <dbReference type="EC" id="2.7.13.3"/>
    </reaction>
</comment>
<dbReference type="Gene3D" id="3.30.565.10">
    <property type="entry name" value="Histidine kinase-like ATPase, C-terminal domain"/>
    <property type="match status" value="1"/>
</dbReference>
<evidence type="ECO:0000256" key="13">
    <source>
        <dbReference type="ARBA" id="ARBA00023136"/>
    </source>
</evidence>
<evidence type="ECO:0000259" key="15">
    <source>
        <dbReference type="PROSITE" id="PS50109"/>
    </source>
</evidence>
<keyword evidence="6 17" id="KW-0808">Transferase</keyword>
<evidence type="ECO:0000256" key="4">
    <source>
        <dbReference type="ARBA" id="ARBA00022475"/>
    </source>
</evidence>
<dbReference type="OrthoDB" id="81871at2"/>
<dbReference type="AlphaFoldDB" id="A0A377GYX9"/>
<dbReference type="SMART" id="SM00387">
    <property type="entry name" value="HATPase_c"/>
    <property type="match status" value="1"/>
</dbReference>